<organism evidence="2 3">
    <name type="scientific">Gossypium mustelinum</name>
    <name type="common">Cotton</name>
    <name type="synonym">Gossypium caicoense</name>
    <dbReference type="NCBI Taxonomy" id="34275"/>
    <lineage>
        <taxon>Eukaryota</taxon>
        <taxon>Viridiplantae</taxon>
        <taxon>Streptophyta</taxon>
        <taxon>Embryophyta</taxon>
        <taxon>Tracheophyta</taxon>
        <taxon>Spermatophyta</taxon>
        <taxon>Magnoliopsida</taxon>
        <taxon>eudicotyledons</taxon>
        <taxon>Gunneridae</taxon>
        <taxon>Pentapetalae</taxon>
        <taxon>rosids</taxon>
        <taxon>malvids</taxon>
        <taxon>Malvales</taxon>
        <taxon>Malvaceae</taxon>
        <taxon>Malvoideae</taxon>
        <taxon>Gossypium</taxon>
    </lineage>
</organism>
<dbReference type="Proteomes" id="UP000323597">
    <property type="component" value="Chromosome D02"/>
</dbReference>
<evidence type="ECO:0000313" key="3">
    <source>
        <dbReference type="Proteomes" id="UP000323597"/>
    </source>
</evidence>
<keyword evidence="3" id="KW-1185">Reference proteome</keyword>
<dbReference type="EMBL" id="CM017650">
    <property type="protein sequence ID" value="TYI94301.1"/>
    <property type="molecule type" value="Genomic_DNA"/>
</dbReference>
<dbReference type="AlphaFoldDB" id="A0A5D2VXZ3"/>
<evidence type="ECO:0000313" key="2">
    <source>
        <dbReference type="EMBL" id="TYI94301.1"/>
    </source>
</evidence>
<accession>A0A5D2VXZ3</accession>
<feature type="chain" id="PRO_5022907437" evidence="1">
    <location>
        <begin position="21"/>
        <end position="38"/>
    </location>
</feature>
<sequence>MWRWWQWRWWSMADWRCQCGARPYAGLGQSCHARRTKL</sequence>
<name>A0A5D2VXZ3_GOSMU</name>
<protein>
    <submittedName>
        <fullName evidence="2">Uncharacterized protein</fullName>
    </submittedName>
</protein>
<keyword evidence="1" id="KW-0732">Signal</keyword>
<proteinExistence type="predicted"/>
<evidence type="ECO:0000256" key="1">
    <source>
        <dbReference type="SAM" id="SignalP"/>
    </source>
</evidence>
<reference evidence="2 3" key="1">
    <citation type="submission" date="2019-07" db="EMBL/GenBank/DDBJ databases">
        <title>WGS assembly of Gossypium mustelinum.</title>
        <authorList>
            <person name="Chen Z.J."/>
            <person name="Sreedasyam A."/>
            <person name="Ando A."/>
            <person name="Song Q."/>
            <person name="De L."/>
            <person name="Hulse-Kemp A."/>
            <person name="Ding M."/>
            <person name="Ye W."/>
            <person name="Kirkbride R."/>
            <person name="Jenkins J."/>
            <person name="Plott C."/>
            <person name="Lovell J."/>
            <person name="Lin Y.-M."/>
            <person name="Vaughn R."/>
            <person name="Liu B."/>
            <person name="Li W."/>
            <person name="Simpson S."/>
            <person name="Scheffler B."/>
            <person name="Saski C."/>
            <person name="Grover C."/>
            <person name="Hu G."/>
            <person name="Conover J."/>
            <person name="Carlson J."/>
            <person name="Shu S."/>
            <person name="Boston L."/>
            <person name="Williams M."/>
            <person name="Peterson D."/>
            <person name="Mcgee K."/>
            <person name="Jones D."/>
            <person name="Wendel J."/>
            <person name="Stelly D."/>
            <person name="Grimwood J."/>
            <person name="Schmutz J."/>
        </authorList>
    </citation>
    <scope>NUCLEOTIDE SEQUENCE [LARGE SCALE GENOMIC DNA]</scope>
    <source>
        <strain evidence="2">1408120.09</strain>
    </source>
</reference>
<feature type="signal peptide" evidence="1">
    <location>
        <begin position="1"/>
        <end position="20"/>
    </location>
</feature>
<gene>
    <name evidence="2" type="ORF">E1A91_D02G193600v1</name>
</gene>